<accession>A0AA42AXH2</accession>
<dbReference type="EMBL" id="JAJJMA010245962">
    <property type="protein sequence ID" value="MCL7043380.1"/>
    <property type="molecule type" value="Genomic_DNA"/>
</dbReference>
<protein>
    <recommendedName>
        <fullName evidence="3">DUF1421 domain-containing protein</fullName>
    </recommendedName>
</protein>
<feature type="compositionally biased region" description="Polar residues" evidence="2">
    <location>
        <begin position="15"/>
        <end position="26"/>
    </location>
</feature>
<keyword evidence="1" id="KW-0175">Coiled coil</keyword>
<feature type="region of interest" description="Disordered" evidence="2">
    <location>
        <begin position="451"/>
        <end position="516"/>
    </location>
</feature>
<feature type="compositionally biased region" description="Low complexity" evidence="2">
    <location>
        <begin position="321"/>
        <end position="333"/>
    </location>
</feature>
<feature type="compositionally biased region" description="Low complexity" evidence="2">
    <location>
        <begin position="246"/>
        <end position="261"/>
    </location>
</feature>
<evidence type="ECO:0000313" key="5">
    <source>
        <dbReference type="Proteomes" id="UP001177140"/>
    </source>
</evidence>
<dbReference type="Proteomes" id="UP001177140">
    <property type="component" value="Unassembled WGS sequence"/>
</dbReference>
<evidence type="ECO:0000256" key="2">
    <source>
        <dbReference type="SAM" id="MobiDB-lite"/>
    </source>
</evidence>
<comment type="caution">
    <text evidence="4">The sequence shown here is derived from an EMBL/GenBank/DDBJ whole genome shotgun (WGS) entry which is preliminary data.</text>
</comment>
<proteinExistence type="predicted"/>
<feature type="compositionally biased region" description="Basic and acidic residues" evidence="2">
    <location>
        <begin position="1"/>
        <end position="11"/>
    </location>
</feature>
<feature type="domain" description="DUF1421" evidence="3">
    <location>
        <begin position="517"/>
        <end position="560"/>
    </location>
</feature>
<evidence type="ECO:0000256" key="1">
    <source>
        <dbReference type="SAM" id="Coils"/>
    </source>
</evidence>
<feature type="compositionally biased region" description="Low complexity" evidence="2">
    <location>
        <begin position="41"/>
        <end position="53"/>
    </location>
</feature>
<feature type="region of interest" description="Disordered" evidence="2">
    <location>
        <begin position="226"/>
        <end position="285"/>
    </location>
</feature>
<evidence type="ECO:0000313" key="4">
    <source>
        <dbReference type="EMBL" id="MCL7043380.1"/>
    </source>
</evidence>
<feature type="compositionally biased region" description="Polar residues" evidence="2">
    <location>
        <begin position="346"/>
        <end position="356"/>
    </location>
</feature>
<feature type="compositionally biased region" description="Low complexity" evidence="2">
    <location>
        <begin position="484"/>
        <end position="500"/>
    </location>
</feature>
<feature type="region of interest" description="Disordered" evidence="2">
    <location>
        <begin position="321"/>
        <end position="437"/>
    </location>
</feature>
<dbReference type="PANTHER" id="PTHR31805:SF14">
    <property type="entry name" value="RECEPTOR-LIKE KINASE, PUTATIVE (DUF1421)-RELATED"/>
    <property type="match status" value="1"/>
</dbReference>
<feature type="region of interest" description="Disordered" evidence="2">
    <location>
        <begin position="1"/>
        <end position="67"/>
    </location>
</feature>
<feature type="region of interest" description="Disordered" evidence="2">
    <location>
        <begin position="293"/>
        <end position="312"/>
    </location>
</feature>
<dbReference type="AlphaFoldDB" id="A0AA42AXH2"/>
<feature type="coiled-coil region" evidence="1">
    <location>
        <begin position="152"/>
        <end position="179"/>
    </location>
</feature>
<name>A0AA42AXH2_PAPNU</name>
<sequence length="561" mass="60840">MNSSKFMDKQIMDLTASQNNPNSNNVIFDLLNPSPQEEEQQQQQNTTTSSSSSVGGAKKDLKEEILPSYDFQPIRPTTTSSSVNLDNNCDGVRVWNSADSKTNSSVRVYGSVDANESAKVTQEKDRKSYDAAVMSEIDRAVKKHADDLLHAIEGVSARISQMESRTRNLENSVDDLKASIENNNGSTEGKLRHLDNVLREVQSGVQFLRDKHEIAEAHLQLAKLQASKVDKQPETQNSTTHSDTLQQPAFASQQSPQHPVVPQQPFPVLSPPNAPPPPPHQNTYQVQLPQATPNQIPSIPQRESYFPPPGQLLEATQQPYQLPSAQPSQPAAPHQRFQPVPPQLPSHYSQASQLPQHHQPVGPMNPSLPHHQSSASHHSEENHYAPPPSYPPSIRQSPPITQPPSGPSSSQQFYGNSRMHETPASQTNPGFSAGYVPSPGSNFNDSYAYSGSPSHYSNSSAMKPPPQHSSFPSAPSGGGGSGYPRLPTAQLLPQALPTVSGGSGSSNSGGSGNRVPIDDVVDKVVLMGFSRDQVRTTVRKLTENGQSVDLNVVLDKLMNGH</sequence>
<feature type="compositionally biased region" description="Gly residues" evidence="2">
    <location>
        <begin position="501"/>
        <end position="512"/>
    </location>
</feature>
<dbReference type="PANTHER" id="PTHR31805">
    <property type="entry name" value="RECEPTOR-LIKE KINASE, PUTATIVE (DUF1421)-RELATED"/>
    <property type="match status" value="1"/>
</dbReference>
<evidence type="ECO:0000259" key="3">
    <source>
        <dbReference type="Pfam" id="PF07223"/>
    </source>
</evidence>
<dbReference type="Pfam" id="PF07223">
    <property type="entry name" value="DUF1421"/>
    <property type="match status" value="1"/>
</dbReference>
<reference evidence="4" key="1">
    <citation type="submission" date="2022-03" db="EMBL/GenBank/DDBJ databases">
        <title>A functionally conserved STORR gene fusion in Papaver species that diverged 16.8 million years ago.</title>
        <authorList>
            <person name="Catania T."/>
        </authorList>
    </citation>
    <scope>NUCLEOTIDE SEQUENCE</scope>
    <source>
        <strain evidence="4">S-191538</strain>
    </source>
</reference>
<feature type="compositionally biased region" description="Low complexity" evidence="2">
    <location>
        <begin position="451"/>
        <end position="460"/>
    </location>
</feature>
<dbReference type="InterPro" id="IPR010820">
    <property type="entry name" value="DUF1421"/>
</dbReference>
<keyword evidence="5" id="KW-1185">Reference proteome</keyword>
<feature type="compositionally biased region" description="Polar residues" evidence="2">
    <location>
        <begin position="234"/>
        <end position="245"/>
    </location>
</feature>
<organism evidence="4 5">
    <name type="scientific">Papaver nudicaule</name>
    <name type="common">Iceland poppy</name>
    <dbReference type="NCBI Taxonomy" id="74823"/>
    <lineage>
        <taxon>Eukaryota</taxon>
        <taxon>Viridiplantae</taxon>
        <taxon>Streptophyta</taxon>
        <taxon>Embryophyta</taxon>
        <taxon>Tracheophyta</taxon>
        <taxon>Spermatophyta</taxon>
        <taxon>Magnoliopsida</taxon>
        <taxon>Ranunculales</taxon>
        <taxon>Papaveraceae</taxon>
        <taxon>Papaveroideae</taxon>
        <taxon>Papaver</taxon>
    </lineage>
</organism>
<feature type="compositionally biased region" description="Pro residues" evidence="2">
    <location>
        <begin position="262"/>
        <end position="280"/>
    </location>
</feature>
<gene>
    <name evidence="4" type="ORF">MKW94_013586</name>
</gene>